<dbReference type="GO" id="GO:0000177">
    <property type="term" value="C:cytoplasmic exosome (RNase complex)"/>
    <property type="evidence" value="ECO:0007669"/>
    <property type="project" value="TreeGrafter"/>
</dbReference>
<dbReference type="FunFam" id="3.30.230.70:FF:000035">
    <property type="entry name" value="Exosome complex component MTR3"/>
    <property type="match status" value="1"/>
</dbReference>
<dbReference type="AlphaFoldDB" id="A0AAJ7UCC2"/>
<keyword evidence="8" id="KW-0539">Nucleus</keyword>
<comment type="subunit">
    <text evidence="10">Component of the RNA exosome complex.</text>
</comment>
<accession>A0AAJ7UCC2</accession>
<feature type="compositionally biased region" description="Pro residues" evidence="14">
    <location>
        <begin position="279"/>
        <end position="289"/>
    </location>
</feature>
<evidence type="ECO:0000256" key="11">
    <source>
        <dbReference type="ARBA" id="ARBA00067159"/>
    </source>
</evidence>
<evidence type="ECO:0000256" key="2">
    <source>
        <dbReference type="ARBA" id="ARBA00004604"/>
    </source>
</evidence>
<evidence type="ECO:0000259" key="15">
    <source>
        <dbReference type="Pfam" id="PF01138"/>
    </source>
</evidence>
<name>A0AAJ7UCC2_PETMA</name>
<dbReference type="InterPro" id="IPR001247">
    <property type="entry name" value="ExoRNase_PH_dom1"/>
</dbReference>
<evidence type="ECO:0000256" key="8">
    <source>
        <dbReference type="ARBA" id="ARBA00023242"/>
    </source>
</evidence>
<keyword evidence="6" id="KW-0271">Exosome</keyword>
<dbReference type="CDD" id="cd11371">
    <property type="entry name" value="RNase_PH_MTR3"/>
    <property type="match status" value="1"/>
</dbReference>
<dbReference type="Gene3D" id="3.30.230.70">
    <property type="entry name" value="GHMP Kinase, N-terminal domain"/>
    <property type="match status" value="1"/>
</dbReference>
<evidence type="ECO:0000313" key="17">
    <source>
        <dbReference type="RefSeq" id="XP_032833833.1"/>
    </source>
</evidence>
<dbReference type="GO" id="GO:0000176">
    <property type="term" value="C:nuclear exosome (RNase complex)"/>
    <property type="evidence" value="ECO:0007669"/>
    <property type="project" value="TreeGrafter"/>
</dbReference>
<dbReference type="Pfam" id="PF01138">
    <property type="entry name" value="RNase_PH"/>
    <property type="match status" value="1"/>
</dbReference>
<sequence length="306" mass="32165">MPFDSRRLQGPEDSQSPLLFCAPAAPRALLDGRGKRADGRAPDELRASFARAGLLSQAKGSAYVEAKNTKVLCAVHGPREVLRREDFSMSGRLYCDFRVAPFAGARRCEARPPGGDEREAALAVVQALEAAVRLHRYPKAQIDVFVTVLEDDGGALGAAVTAASLALADAGIEMYDLAVGCSARQAGAVLLLDPSAAEEYGRYGEPARGPSVQAEQHGGLTVALLPSLDQVSGLVCQGEWDEQVLRQAVREAVDGAQRLYPLLQQCLLRAVRRSVRAPEAPPAGPPAGPPGDAGSDAGIPPGESEP</sequence>
<keyword evidence="7" id="KW-0694">RNA-binding</keyword>
<evidence type="ECO:0000256" key="4">
    <source>
        <dbReference type="ARBA" id="ARBA00022490"/>
    </source>
</evidence>
<dbReference type="GeneID" id="116956352"/>
<dbReference type="CTD" id="118460"/>
<dbReference type="SUPFAM" id="SSF54211">
    <property type="entry name" value="Ribosomal protein S5 domain 2-like"/>
    <property type="match status" value="1"/>
</dbReference>
<dbReference type="GO" id="GO:0016075">
    <property type="term" value="P:rRNA catabolic process"/>
    <property type="evidence" value="ECO:0007669"/>
    <property type="project" value="TreeGrafter"/>
</dbReference>
<dbReference type="GO" id="GO:0003723">
    <property type="term" value="F:RNA binding"/>
    <property type="evidence" value="ECO:0007669"/>
    <property type="project" value="UniProtKB-KW"/>
</dbReference>
<protein>
    <recommendedName>
        <fullName evidence="11">Exosome complex component MTR3</fullName>
    </recommendedName>
    <alternativeName>
        <fullName evidence="13">Exosome component 6</fullName>
    </alternativeName>
    <alternativeName>
        <fullName evidence="12">mRNA transport regulator 3 homolog</fullName>
    </alternativeName>
</protein>
<evidence type="ECO:0000256" key="14">
    <source>
        <dbReference type="SAM" id="MobiDB-lite"/>
    </source>
</evidence>
<organism evidence="16 17">
    <name type="scientific">Petromyzon marinus</name>
    <name type="common">Sea lamprey</name>
    <dbReference type="NCBI Taxonomy" id="7757"/>
    <lineage>
        <taxon>Eukaryota</taxon>
        <taxon>Metazoa</taxon>
        <taxon>Chordata</taxon>
        <taxon>Craniata</taxon>
        <taxon>Vertebrata</taxon>
        <taxon>Cyclostomata</taxon>
        <taxon>Hyperoartia</taxon>
        <taxon>Petromyzontiformes</taxon>
        <taxon>Petromyzontidae</taxon>
        <taxon>Petromyzon</taxon>
    </lineage>
</organism>
<dbReference type="PANTHER" id="PTHR11953">
    <property type="entry name" value="EXOSOME COMPLEX COMPONENT"/>
    <property type="match status" value="1"/>
</dbReference>
<keyword evidence="4" id="KW-0963">Cytoplasm</keyword>
<evidence type="ECO:0000256" key="13">
    <source>
        <dbReference type="ARBA" id="ARBA00083631"/>
    </source>
</evidence>
<evidence type="ECO:0000256" key="7">
    <source>
        <dbReference type="ARBA" id="ARBA00022884"/>
    </source>
</evidence>
<reference evidence="17" key="1">
    <citation type="submission" date="2025-08" db="UniProtKB">
        <authorList>
            <consortium name="RefSeq"/>
        </authorList>
    </citation>
    <scope>IDENTIFICATION</scope>
    <source>
        <tissue evidence="17">Sperm</tissue>
    </source>
</reference>
<evidence type="ECO:0000256" key="6">
    <source>
        <dbReference type="ARBA" id="ARBA00022835"/>
    </source>
</evidence>
<comment type="subcellular location">
    <subcellularLocation>
        <location evidence="1">Cytoplasm</location>
    </subcellularLocation>
    <subcellularLocation>
        <location evidence="2">Nucleus</location>
        <location evidence="2">Nucleolus</location>
    </subcellularLocation>
</comment>
<feature type="region of interest" description="Disordered" evidence="14">
    <location>
        <begin position="274"/>
        <end position="306"/>
    </location>
</feature>
<dbReference type="InterPro" id="IPR020568">
    <property type="entry name" value="Ribosomal_Su5_D2-typ_SF"/>
</dbReference>
<keyword evidence="16" id="KW-1185">Reference proteome</keyword>
<dbReference type="PANTHER" id="PTHR11953:SF2">
    <property type="entry name" value="EXOSOME COMPLEX COMPONENT MTR3"/>
    <property type="match status" value="1"/>
</dbReference>
<dbReference type="InterPro" id="IPR050080">
    <property type="entry name" value="RNase_PH"/>
</dbReference>
<feature type="compositionally biased region" description="Low complexity" evidence="14">
    <location>
        <begin position="290"/>
        <end position="306"/>
    </location>
</feature>
<dbReference type="InterPro" id="IPR027408">
    <property type="entry name" value="PNPase/RNase_PH_dom_sf"/>
</dbReference>
<dbReference type="RefSeq" id="XP_032833833.1">
    <property type="nucleotide sequence ID" value="XM_032977942.1"/>
</dbReference>
<dbReference type="KEGG" id="pmrn:116956352"/>
<evidence type="ECO:0000256" key="1">
    <source>
        <dbReference type="ARBA" id="ARBA00004496"/>
    </source>
</evidence>
<dbReference type="GO" id="GO:0071051">
    <property type="term" value="P:poly(A)-dependent snoRNA 3'-end processing"/>
    <property type="evidence" value="ECO:0007669"/>
    <property type="project" value="TreeGrafter"/>
</dbReference>
<keyword evidence="5" id="KW-0698">rRNA processing</keyword>
<gene>
    <name evidence="17" type="primary">EXOSC6</name>
</gene>
<dbReference type="Proteomes" id="UP001318040">
    <property type="component" value="Chromosome 3"/>
</dbReference>
<evidence type="ECO:0000256" key="12">
    <source>
        <dbReference type="ARBA" id="ARBA00080620"/>
    </source>
</evidence>
<feature type="domain" description="Exoribonuclease phosphorolytic" evidence="15">
    <location>
        <begin position="44"/>
        <end position="173"/>
    </location>
</feature>
<evidence type="ECO:0000256" key="10">
    <source>
        <dbReference type="ARBA" id="ARBA00062379"/>
    </source>
</evidence>
<dbReference type="GO" id="GO:0034475">
    <property type="term" value="P:U4 snRNA 3'-end processing"/>
    <property type="evidence" value="ECO:0007669"/>
    <property type="project" value="TreeGrafter"/>
</dbReference>
<evidence type="ECO:0000256" key="9">
    <source>
        <dbReference type="ARBA" id="ARBA00058393"/>
    </source>
</evidence>
<dbReference type="GO" id="GO:0006364">
    <property type="term" value="P:rRNA processing"/>
    <property type="evidence" value="ECO:0007669"/>
    <property type="project" value="UniProtKB-KW"/>
</dbReference>
<evidence type="ECO:0000256" key="5">
    <source>
        <dbReference type="ARBA" id="ARBA00022552"/>
    </source>
</evidence>
<evidence type="ECO:0000256" key="3">
    <source>
        <dbReference type="ARBA" id="ARBA00006678"/>
    </source>
</evidence>
<dbReference type="GO" id="GO:0005730">
    <property type="term" value="C:nucleolus"/>
    <property type="evidence" value="ECO:0007669"/>
    <property type="project" value="UniProtKB-SubCell"/>
</dbReference>
<comment type="function">
    <text evidence="9">Non-catalytic component of the RNA exosome complex which has 3'-&gt;5' exoribonuclease activity and participates in a multitude of cellular RNA processing and degradation events.</text>
</comment>
<dbReference type="InterPro" id="IPR036345">
    <property type="entry name" value="ExoRNase_PH_dom2_sf"/>
</dbReference>
<evidence type="ECO:0000313" key="16">
    <source>
        <dbReference type="Proteomes" id="UP001318040"/>
    </source>
</evidence>
<dbReference type="SUPFAM" id="SSF55666">
    <property type="entry name" value="Ribonuclease PH domain 2-like"/>
    <property type="match status" value="1"/>
</dbReference>
<comment type="similarity">
    <text evidence="3">Belongs to the RNase PH family.</text>
</comment>
<dbReference type="GO" id="GO:0071028">
    <property type="term" value="P:nuclear mRNA surveillance"/>
    <property type="evidence" value="ECO:0007669"/>
    <property type="project" value="TreeGrafter"/>
</dbReference>
<proteinExistence type="inferred from homology"/>